<dbReference type="InterPro" id="IPR018060">
    <property type="entry name" value="HTH_AraC"/>
</dbReference>
<dbReference type="RefSeq" id="WP_110827132.1">
    <property type="nucleotide sequence ID" value="NZ_QKLU01000001.1"/>
</dbReference>
<organism evidence="5 6">
    <name type="scientific">Pedobacter nutrimenti</name>
    <dbReference type="NCBI Taxonomy" id="1241337"/>
    <lineage>
        <taxon>Bacteria</taxon>
        <taxon>Pseudomonadati</taxon>
        <taxon>Bacteroidota</taxon>
        <taxon>Sphingobacteriia</taxon>
        <taxon>Sphingobacteriales</taxon>
        <taxon>Sphingobacteriaceae</taxon>
        <taxon>Pedobacter</taxon>
    </lineage>
</organism>
<dbReference type="EMBL" id="QKLU01000001">
    <property type="protein sequence ID" value="PYF77047.1"/>
    <property type="molecule type" value="Genomic_DNA"/>
</dbReference>
<name>A0A318UNL7_9SPHI</name>
<comment type="caution">
    <text evidence="5">The sequence shown here is derived from an EMBL/GenBank/DDBJ whole genome shotgun (WGS) entry which is preliminary data.</text>
</comment>
<gene>
    <name evidence="5" type="ORF">B0O44_101525</name>
</gene>
<evidence type="ECO:0000313" key="6">
    <source>
        <dbReference type="Proteomes" id="UP000248198"/>
    </source>
</evidence>
<evidence type="ECO:0000259" key="4">
    <source>
        <dbReference type="PROSITE" id="PS01124"/>
    </source>
</evidence>
<dbReference type="SUPFAM" id="SSF46689">
    <property type="entry name" value="Homeodomain-like"/>
    <property type="match status" value="1"/>
</dbReference>
<keyword evidence="1" id="KW-0805">Transcription regulation</keyword>
<proteinExistence type="predicted"/>
<keyword evidence="3" id="KW-0804">Transcription</keyword>
<dbReference type="OrthoDB" id="1007667at2"/>
<dbReference type="PROSITE" id="PS01124">
    <property type="entry name" value="HTH_ARAC_FAMILY_2"/>
    <property type="match status" value="1"/>
</dbReference>
<dbReference type="PANTHER" id="PTHR43280">
    <property type="entry name" value="ARAC-FAMILY TRANSCRIPTIONAL REGULATOR"/>
    <property type="match status" value="1"/>
</dbReference>
<dbReference type="PANTHER" id="PTHR43280:SF32">
    <property type="entry name" value="TRANSCRIPTIONAL REGULATORY PROTEIN"/>
    <property type="match status" value="1"/>
</dbReference>
<evidence type="ECO:0000313" key="5">
    <source>
        <dbReference type="EMBL" id="PYF77047.1"/>
    </source>
</evidence>
<reference evidence="5 6" key="1">
    <citation type="submission" date="2018-06" db="EMBL/GenBank/DDBJ databases">
        <title>Genomic Encyclopedia of Archaeal and Bacterial Type Strains, Phase II (KMG-II): from individual species to whole genera.</title>
        <authorList>
            <person name="Goeker M."/>
        </authorList>
    </citation>
    <scope>NUCLEOTIDE SEQUENCE [LARGE SCALE GENOMIC DNA]</scope>
    <source>
        <strain evidence="5 6">DSM 27372</strain>
    </source>
</reference>
<evidence type="ECO:0000256" key="3">
    <source>
        <dbReference type="ARBA" id="ARBA00023163"/>
    </source>
</evidence>
<accession>A0A318UNL7</accession>
<keyword evidence="2 5" id="KW-0238">DNA-binding</keyword>
<dbReference type="Gene3D" id="1.10.10.60">
    <property type="entry name" value="Homeodomain-like"/>
    <property type="match status" value="1"/>
</dbReference>
<dbReference type="GO" id="GO:0003700">
    <property type="term" value="F:DNA-binding transcription factor activity"/>
    <property type="evidence" value="ECO:0007669"/>
    <property type="project" value="InterPro"/>
</dbReference>
<dbReference type="Proteomes" id="UP000248198">
    <property type="component" value="Unassembled WGS sequence"/>
</dbReference>
<protein>
    <submittedName>
        <fullName evidence="5">AraC-like DNA-binding protein</fullName>
    </submittedName>
</protein>
<sequence length="303" mass="34376">MKKLIPEYSLAEVINPLLSGHEKAMEYFSASFSAPMKLSTFPHRATYFGVAVCTNGSAELTANLEQYTLCTNALIVMGPEVIRSWKAQSFDYAEEILFFTAAFFLETQTGGNMNSLEDFSFFDAKYPTVLHLNSKEAALIRHLLRDIKNTNHSKSSRQEKIVRNYISIALNQVADLYDQYYPENQHLLKAPDKTVQQFKKLLLENYLQFRGVNAYAGLMNISSKHLSQSIKESTGKTAGQWIHELLILEAKVRLRQSSENINQIAEALNFSDASVFGKYFRRYAGCSPALYRKQGSAHLKIKQ</sequence>
<dbReference type="AlphaFoldDB" id="A0A318UNL7"/>
<dbReference type="InterPro" id="IPR009057">
    <property type="entry name" value="Homeodomain-like_sf"/>
</dbReference>
<evidence type="ECO:0000256" key="2">
    <source>
        <dbReference type="ARBA" id="ARBA00023125"/>
    </source>
</evidence>
<dbReference type="SMART" id="SM00342">
    <property type="entry name" value="HTH_ARAC"/>
    <property type="match status" value="1"/>
</dbReference>
<feature type="domain" description="HTH araC/xylS-type" evidence="4">
    <location>
        <begin position="196"/>
        <end position="294"/>
    </location>
</feature>
<dbReference type="Pfam" id="PF12833">
    <property type="entry name" value="HTH_18"/>
    <property type="match status" value="1"/>
</dbReference>
<dbReference type="GO" id="GO:0043565">
    <property type="term" value="F:sequence-specific DNA binding"/>
    <property type="evidence" value="ECO:0007669"/>
    <property type="project" value="InterPro"/>
</dbReference>
<evidence type="ECO:0000256" key="1">
    <source>
        <dbReference type="ARBA" id="ARBA00023015"/>
    </source>
</evidence>
<keyword evidence="6" id="KW-1185">Reference proteome</keyword>